<evidence type="ECO:0000256" key="1">
    <source>
        <dbReference type="ARBA" id="ARBA00007409"/>
    </source>
</evidence>
<dbReference type="FunFam" id="3.40.30.10:FF:000039">
    <property type="entry name" value="Glutathione S-transferase domain"/>
    <property type="match status" value="1"/>
</dbReference>
<dbReference type="PANTHER" id="PTHR43900">
    <property type="entry name" value="GLUTATHIONE S-TRANSFERASE RHO"/>
    <property type="match status" value="1"/>
</dbReference>
<dbReference type="InterPro" id="IPR040079">
    <property type="entry name" value="Glutathione_S-Trfase"/>
</dbReference>
<dbReference type="EMBL" id="MLCB01000183">
    <property type="protein sequence ID" value="OJI92428.1"/>
    <property type="molecule type" value="Genomic_DNA"/>
</dbReference>
<dbReference type="PROSITE" id="PS50405">
    <property type="entry name" value="GST_CTER"/>
    <property type="match status" value="1"/>
</dbReference>
<dbReference type="EC" id="2.5.1.18" evidence="2"/>
<dbReference type="GO" id="GO:0043295">
    <property type="term" value="F:glutathione binding"/>
    <property type="evidence" value="ECO:0007669"/>
    <property type="project" value="TreeGrafter"/>
</dbReference>
<dbReference type="PROSITE" id="PS50404">
    <property type="entry name" value="GST_NTER"/>
    <property type="match status" value="1"/>
</dbReference>
<dbReference type="InterPro" id="IPR010987">
    <property type="entry name" value="Glutathione-S-Trfase_C-like"/>
</dbReference>
<gene>
    <name evidence="6" type="primary">gstB_1</name>
    <name evidence="6" type="ORF">PFRI_33430</name>
</gene>
<accession>A0A1L9NSZ9</accession>
<evidence type="ECO:0000259" key="5">
    <source>
        <dbReference type="PROSITE" id="PS50405"/>
    </source>
</evidence>
<dbReference type="SUPFAM" id="SSF47616">
    <property type="entry name" value="GST C-terminal domain-like"/>
    <property type="match status" value="1"/>
</dbReference>
<dbReference type="Proteomes" id="UP000184514">
    <property type="component" value="Unassembled WGS sequence"/>
</dbReference>
<dbReference type="RefSeq" id="WP_072631849.1">
    <property type="nucleotide sequence ID" value="NZ_MLCB01000183.1"/>
</dbReference>
<dbReference type="PANTHER" id="PTHR43900:SF3">
    <property type="entry name" value="GLUTATHIONE S-TRANSFERASE RHO"/>
    <property type="match status" value="1"/>
</dbReference>
<organism evidence="6 7">
    <name type="scientific">Planktotalea frisia</name>
    <dbReference type="NCBI Taxonomy" id="696762"/>
    <lineage>
        <taxon>Bacteria</taxon>
        <taxon>Pseudomonadati</taxon>
        <taxon>Pseudomonadota</taxon>
        <taxon>Alphaproteobacteria</taxon>
        <taxon>Rhodobacterales</taxon>
        <taxon>Paracoccaceae</taxon>
        <taxon>Planktotalea</taxon>
    </lineage>
</organism>
<keyword evidence="7" id="KW-1185">Reference proteome</keyword>
<dbReference type="Pfam" id="PF13410">
    <property type="entry name" value="GST_C_2"/>
    <property type="match status" value="1"/>
</dbReference>
<evidence type="ECO:0000256" key="3">
    <source>
        <dbReference type="ARBA" id="ARBA00022679"/>
    </source>
</evidence>
<keyword evidence="3 6" id="KW-0808">Transferase</keyword>
<comment type="caution">
    <text evidence="6">The sequence shown here is derived from an EMBL/GenBank/DDBJ whole genome shotgun (WGS) entry which is preliminary data.</text>
</comment>
<dbReference type="InterPro" id="IPR004045">
    <property type="entry name" value="Glutathione_S-Trfase_N"/>
</dbReference>
<evidence type="ECO:0000259" key="4">
    <source>
        <dbReference type="PROSITE" id="PS50404"/>
    </source>
</evidence>
<proteinExistence type="inferred from homology"/>
<protein>
    <recommendedName>
        <fullName evidence="2">glutathione transferase</fullName>
        <ecNumber evidence="2">2.5.1.18</ecNumber>
    </recommendedName>
</protein>
<sequence>MILWGRASSVNVQKVLWGLEEQGLVYEHKIVGGKFGGTDDPEFTALTPVRRVPVLQDGDVTLFESNAILRYLANGQTTPVADMWMEFGSTTLQPPFIGLFWQQVRMTKAEQDQAVLEGQIKALYAGLEIVNTALSDGRAYLAGNDFSMADVAIGSLFHRFMDLHPTILDALPHVDEWHASIAARAGYRKWIATSDEELRVTG</sequence>
<dbReference type="CDD" id="cd03047">
    <property type="entry name" value="GST_N_2"/>
    <property type="match status" value="1"/>
</dbReference>
<dbReference type="SFLD" id="SFLDG00358">
    <property type="entry name" value="Main_(cytGST)"/>
    <property type="match status" value="1"/>
</dbReference>
<dbReference type="Pfam" id="PF02798">
    <property type="entry name" value="GST_N"/>
    <property type="match status" value="1"/>
</dbReference>
<dbReference type="SFLD" id="SFLDS00019">
    <property type="entry name" value="Glutathione_Transferase_(cytos"/>
    <property type="match status" value="1"/>
</dbReference>
<evidence type="ECO:0000313" key="7">
    <source>
        <dbReference type="Proteomes" id="UP000184514"/>
    </source>
</evidence>
<dbReference type="Gene3D" id="3.40.30.10">
    <property type="entry name" value="Glutaredoxin"/>
    <property type="match status" value="1"/>
</dbReference>
<dbReference type="Gene3D" id="1.20.1050.10">
    <property type="match status" value="1"/>
</dbReference>
<feature type="domain" description="GST N-terminal" evidence="4">
    <location>
        <begin position="1"/>
        <end position="80"/>
    </location>
</feature>
<dbReference type="InterPro" id="IPR036282">
    <property type="entry name" value="Glutathione-S-Trfase_C_sf"/>
</dbReference>
<dbReference type="GO" id="GO:0005737">
    <property type="term" value="C:cytoplasm"/>
    <property type="evidence" value="ECO:0007669"/>
    <property type="project" value="TreeGrafter"/>
</dbReference>
<name>A0A1L9NSZ9_9RHOB</name>
<feature type="domain" description="GST C-terminal" evidence="5">
    <location>
        <begin position="74"/>
        <end position="202"/>
    </location>
</feature>
<reference evidence="6 7" key="1">
    <citation type="submission" date="2016-10" db="EMBL/GenBank/DDBJ databases">
        <title>Genome sequence of Planktotalea frisia SH6-1.</title>
        <authorList>
            <person name="Poehlein A."/>
            <person name="Bakenhus I."/>
            <person name="Voget S."/>
            <person name="Brinkhoff T."/>
            <person name="Simon M."/>
        </authorList>
    </citation>
    <scope>NUCLEOTIDE SEQUENCE [LARGE SCALE GENOMIC DNA]</scope>
    <source>
        <strain evidence="6 7">SH6-1</strain>
    </source>
</reference>
<evidence type="ECO:0000256" key="2">
    <source>
        <dbReference type="ARBA" id="ARBA00012452"/>
    </source>
</evidence>
<evidence type="ECO:0000313" key="6">
    <source>
        <dbReference type="EMBL" id="OJI92428.1"/>
    </source>
</evidence>
<comment type="similarity">
    <text evidence="1">Belongs to the GST superfamily.</text>
</comment>
<dbReference type="AlphaFoldDB" id="A0A1L9NSZ9"/>
<dbReference type="SUPFAM" id="SSF52833">
    <property type="entry name" value="Thioredoxin-like"/>
    <property type="match status" value="1"/>
</dbReference>
<dbReference type="STRING" id="696762.PFRI_33430"/>
<dbReference type="GO" id="GO:0004364">
    <property type="term" value="F:glutathione transferase activity"/>
    <property type="evidence" value="ECO:0007669"/>
    <property type="project" value="UniProtKB-EC"/>
</dbReference>
<dbReference type="InterPro" id="IPR036249">
    <property type="entry name" value="Thioredoxin-like_sf"/>
</dbReference>